<evidence type="ECO:0000313" key="8">
    <source>
        <dbReference type="Proteomes" id="UP000287996"/>
    </source>
</evidence>
<keyword evidence="4" id="KW-0449">Lipoprotein</keyword>
<gene>
    <name evidence="4" type="primary">bamB</name>
    <name evidence="7" type="ORF">CWI84_06660</name>
</gene>
<sequence>MALFKRQQWWLAALMGLTLSGCSIFGDDEEPKFAELQPIQQQVHPRVLWDGDAGDGIGDYYSKLSLAIDYGKVFAADREGIVKAMDKKTGEQIWQVDLHDLYKIGVEYDRGFFGNLFAPTEPARISGGLTVSYETLFLGTENGEVVALNTNDGSLKWHTEVGNEVTAKPAVGEGKVVVHTSAGRVFALNAETGEELWRYDGSLPPLTLRGVSAPAVEAGGAIIGDSSGRAMVLIMENGQQAWSARVGMPSGASELERLSDIDATPVIRGSIVYMVAYNGDLVALDLRSGQVRWRREYSSFEDLTVTENAIYLTNDQSHVFKVTREGGNELWSSAELFGRELTAPVEFGNYVVVGDFEGYLHWFDQDSGKLVGRMDIGGDGIYAHPVVDDNVLYVQTRDGDVVAITQD</sequence>
<dbReference type="GO" id="GO:0051205">
    <property type="term" value="P:protein insertion into membrane"/>
    <property type="evidence" value="ECO:0007669"/>
    <property type="project" value="UniProtKB-UniRule"/>
</dbReference>
<dbReference type="EMBL" id="PIQH01000005">
    <property type="protein sequence ID" value="RUO80306.1"/>
    <property type="molecule type" value="Genomic_DNA"/>
</dbReference>
<reference evidence="7 8" key="1">
    <citation type="journal article" date="2011" name="Front. Microbiol.">
        <title>Genomic signatures of strain selection and enhancement in Bacillus atrophaeus var. globigii, a historical biowarfare simulant.</title>
        <authorList>
            <person name="Gibbons H.S."/>
            <person name="Broomall S.M."/>
            <person name="McNew L.A."/>
            <person name="Daligault H."/>
            <person name="Chapman C."/>
            <person name="Bruce D."/>
            <person name="Karavis M."/>
            <person name="Krepps M."/>
            <person name="McGregor P.A."/>
            <person name="Hong C."/>
            <person name="Park K.H."/>
            <person name="Akmal A."/>
            <person name="Feldman A."/>
            <person name="Lin J.S."/>
            <person name="Chang W.E."/>
            <person name="Higgs B.W."/>
            <person name="Demirev P."/>
            <person name="Lindquist J."/>
            <person name="Liem A."/>
            <person name="Fochler E."/>
            <person name="Read T.D."/>
            <person name="Tapia R."/>
            <person name="Johnson S."/>
            <person name="Bishop-Lilly K.A."/>
            <person name="Detter C."/>
            <person name="Han C."/>
            <person name="Sozhamannan S."/>
            <person name="Rosenzweig C.N."/>
            <person name="Skowronski E.W."/>
        </authorList>
    </citation>
    <scope>NUCLEOTIDE SEQUENCE [LARGE SCALE GENOMIC DNA]</scope>
    <source>
        <strain evidence="7 8">CC-PW-9</strain>
    </source>
</reference>
<keyword evidence="2 4" id="KW-0472">Membrane</keyword>
<evidence type="ECO:0000259" key="6">
    <source>
        <dbReference type="Pfam" id="PF13360"/>
    </source>
</evidence>
<dbReference type="AlphaFoldDB" id="A0A432ZR46"/>
<feature type="chain" id="PRO_5019592077" description="Outer membrane protein assembly factor BamB" evidence="5">
    <location>
        <begin position="27"/>
        <end position="407"/>
    </location>
</feature>
<dbReference type="Pfam" id="PF13360">
    <property type="entry name" value="PQQ_2"/>
    <property type="match status" value="1"/>
</dbReference>
<comment type="function">
    <text evidence="4">Part of the outer membrane protein assembly complex, which is involved in assembly and insertion of beta-barrel proteins into the outer membrane.</text>
</comment>
<dbReference type="OrthoDB" id="5173551at2"/>
<keyword evidence="3 4" id="KW-0998">Cell outer membrane</keyword>
<dbReference type="Proteomes" id="UP000287996">
    <property type="component" value="Unassembled WGS sequence"/>
</dbReference>
<dbReference type="RefSeq" id="WP_126841804.1">
    <property type="nucleotide sequence ID" value="NZ_PIQH01000005.1"/>
</dbReference>
<dbReference type="InterPro" id="IPR002372">
    <property type="entry name" value="PQQ_rpt_dom"/>
</dbReference>
<dbReference type="PANTHER" id="PTHR34512">
    <property type="entry name" value="CELL SURFACE PROTEIN"/>
    <property type="match status" value="1"/>
</dbReference>
<dbReference type="NCBIfam" id="TIGR03300">
    <property type="entry name" value="assembly_YfgL"/>
    <property type="match status" value="1"/>
</dbReference>
<evidence type="ECO:0000256" key="2">
    <source>
        <dbReference type="ARBA" id="ARBA00023136"/>
    </source>
</evidence>
<evidence type="ECO:0000313" key="7">
    <source>
        <dbReference type="EMBL" id="RUO80306.1"/>
    </source>
</evidence>
<dbReference type="InterPro" id="IPR018391">
    <property type="entry name" value="PQQ_b-propeller_rpt"/>
</dbReference>
<protein>
    <recommendedName>
        <fullName evidence="4">Outer membrane protein assembly factor BamB</fullName>
    </recommendedName>
</protein>
<keyword evidence="1 4" id="KW-0732">Signal</keyword>
<feature type="signal peptide" evidence="5">
    <location>
        <begin position="1"/>
        <end position="26"/>
    </location>
</feature>
<comment type="subcellular location">
    <subcellularLocation>
        <location evidence="4">Cell outer membrane</location>
        <topology evidence="4">Lipid-anchor</topology>
    </subcellularLocation>
</comment>
<evidence type="ECO:0000256" key="5">
    <source>
        <dbReference type="SAM" id="SignalP"/>
    </source>
</evidence>
<comment type="caution">
    <text evidence="7">The sequence shown here is derived from an EMBL/GenBank/DDBJ whole genome shotgun (WGS) entry which is preliminary data.</text>
</comment>
<organism evidence="7 8">
    <name type="scientific">Idiomarina tyrosinivorans</name>
    <dbReference type="NCBI Taxonomy" id="1445662"/>
    <lineage>
        <taxon>Bacteria</taxon>
        <taxon>Pseudomonadati</taxon>
        <taxon>Pseudomonadota</taxon>
        <taxon>Gammaproteobacteria</taxon>
        <taxon>Alteromonadales</taxon>
        <taxon>Idiomarinaceae</taxon>
        <taxon>Idiomarina</taxon>
    </lineage>
</organism>
<keyword evidence="4" id="KW-0564">Palmitate</keyword>
<dbReference type="PROSITE" id="PS51257">
    <property type="entry name" value="PROKAR_LIPOPROTEIN"/>
    <property type="match status" value="1"/>
</dbReference>
<dbReference type="SUPFAM" id="SSF50998">
    <property type="entry name" value="Quinoprotein alcohol dehydrogenase-like"/>
    <property type="match status" value="1"/>
</dbReference>
<dbReference type="InterPro" id="IPR015943">
    <property type="entry name" value="WD40/YVTN_repeat-like_dom_sf"/>
</dbReference>
<name>A0A432ZR46_9GAMM</name>
<proteinExistence type="inferred from homology"/>
<dbReference type="GO" id="GO:0009279">
    <property type="term" value="C:cell outer membrane"/>
    <property type="evidence" value="ECO:0007669"/>
    <property type="project" value="UniProtKB-SubCell"/>
</dbReference>
<dbReference type="HAMAP" id="MF_00923">
    <property type="entry name" value="OM_assembly_BamB"/>
    <property type="match status" value="1"/>
</dbReference>
<dbReference type="InterPro" id="IPR017687">
    <property type="entry name" value="BamB"/>
</dbReference>
<feature type="domain" description="Pyrrolo-quinoline quinone repeat" evidence="6">
    <location>
        <begin position="78"/>
        <end position="332"/>
    </location>
</feature>
<dbReference type="NCBIfam" id="NF008351">
    <property type="entry name" value="PRK11138.1"/>
    <property type="match status" value="1"/>
</dbReference>
<dbReference type="Gene3D" id="2.130.10.10">
    <property type="entry name" value="YVTN repeat-like/Quinoprotein amine dehydrogenase"/>
    <property type="match status" value="1"/>
</dbReference>
<evidence type="ECO:0000256" key="4">
    <source>
        <dbReference type="HAMAP-Rule" id="MF_00923"/>
    </source>
</evidence>
<evidence type="ECO:0000256" key="3">
    <source>
        <dbReference type="ARBA" id="ARBA00023237"/>
    </source>
</evidence>
<keyword evidence="8" id="KW-1185">Reference proteome</keyword>
<evidence type="ECO:0000256" key="1">
    <source>
        <dbReference type="ARBA" id="ARBA00022729"/>
    </source>
</evidence>
<accession>A0A432ZR46</accession>
<comment type="similarity">
    <text evidence="4">Belongs to the BamB family.</text>
</comment>
<dbReference type="SMART" id="SM00564">
    <property type="entry name" value="PQQ"/>
    <property type="match status" value="7"/>
</dbReference>
<dbReference type="GO" id="GO:0043165">
    <property type="term" value="P:Gram-negative-bacterium-type cell outer membrane assembly"/>
    <property type="evidence" value="ECO:0007669"/>
    <property type="project" value="UniProtKB-UniRule"/>
</dbReference>
<comment type="subunit">
    <text evidence="4">Part of the Bam complex.</text>
</comment>
<dbReference type="InterPro" id="IPR011047">
    <property type="entry name" value="Quinoprotein_ADH-like_sf"/>
</dbReference>
<dbReference type="PANTHER" id="PTHR34512:SF30">
    <property type="entry name" value="OUTER MEMBRANE PROTEIN ASSEMBLY FACTOR BAMB"/>
    <property type="match status" value="1"/>
</dbReference>